<gene>
    <name evidence="5" type="ORF">NDI38_15005</name>
</gene>
<comment type="similarity">
    <text evidence="1 3">Belongs to the short-chain dehydrogenases/reductases (SDR) family.</text>
</comment>
<accession>A0ABV0KKG7</accession>
<dbReference type="InterPro" id="IPR036291">
    <property type="entry name" value="NAD(P)-bd_dom_sf"/>
</dbReference>
<dbReference type="PANTHER" id="PTHR44196:SF2">
    <property type="entry name" value="SHORT-CHAIN DEHYDROGENASE-RELATED"/>
    <property type="match status" value="1"/>
</dbReference>
<reference evidence="5 6" key="1">
    <citation type="submission" date="2022-04" db="EMBL/GenBank/DDBJ databases">
        <title>Positive selection, recombination, and allopatry shape intraspecific diversity of widespread and dominant cyanobacteria.</title>
        <authorList>
            <person name="Wei J."/>
            <person name="Shu W."/>
            <person name="Hu C."/>
        </authorList>
    </citation>
    <scope>NUCLEOTIDE SEQUENCE [LARGE SCALE GENOMIC DNA]</scope>
    <source>
        <strain evidence="5 6">AS-A4</strain>
    </source>
</reference>
<name>A0ABV0KKG7_9CYAN</name>
<proteinExistence type="inferred from homology"/>
<sequence length="264" mass="28755">MTTALITGASAGIGAAFAQQLAARQTDLVLVARSEDKLQELANLLSQQHHIQVDIIVQDLTAPDATEKIFQTVQHLGRSIDLLVNNAGIGDYGDFAESDRDFQLKTVQVNIATLVDLTHRFLPGMRQRRTGGVINLSSVAGFQSMPYFSLYAATKAFILSFSEALWAENRSYGVHVLAVCPGPVGAKFLKEAGFPPFLVNVATKFDTSIETVAQDALKAFEKRESIVIPGNLINPVLATLPRFFPREGVSSFWKLVLGHEVGKQ</sequence>
<evidence type="ECO:0000259" key="4">
    <source>
        <dbReference type="SMART" id="SM00822"/>
    </source>
</evidence>
<feature type="domain" description="Ketoreductase" evidence="4">
    <location>
        <begin position="2"/>
        <end position="187"/>
    </location>
</feature>
<dbReference type="InterPro" id="IPR002347">
    <property type="entry name" value="SDR_fam"/>
</dbReference>
<dbReference type="EMBL" id="JAMPLM010000012">
    <property type="protein sequence ID" value="MEP1059749.1"/>
    <property type="molecule type" value="Genomic_DNA"/>
</dbReference>
<protein>
    <submittedName>
        <fullName evidence="5">SDR family oxidoreductase</fullName>
    </submittedName>
</protein>
<dbReference type="PRINTS" id="PR00081">
    <property type="entry name" value="GDHRDH"/>
</dbReference>
<keyword evidence="6" id="KW-1185">Reference proteome</keyword>
<dbReference type="PANTHER" id="PTHR44196">
    <property type="entry name" value="DEHYDROGENASE/REDUCTASE SDR FAMILY MEMBER 7B"/>
    <property type="match status" value="1"/>
</dbReference>
<evidence type="ECO:0000256" key="3">
    <source>
        <dbReference type="RuleBase" id="RU000363"/>
    </source>
</evidence>
<dbReference type="SUPFAM" id="SSF51735">
    <property type="entry name" value="NAD(P)-binding Rossmann-fold domains"/>
    <property type="match status" value="1"/>
</dbReference>
<dbReference type="InterPro" id="IPR057326">
    <property type="entry name" value="KR_dom"/>
</dbReference>
<dbReference type="RefSeq" id="WP_190452241.1">
    <property type="nucleotide sequence ID" value="NZ_JAMPLM010000012.1"/>
</dbReference>
<organism evidence="5 6">
    <name type="scientific">Stenomitos frigidus AS-A4</name>
    <dbReference type="NCBI Taxonomy" id="2933935"/>
    <lineage>
        <taxon>Bacteria</taxon>
        <taxon>Bacillati</taxon>
        <taxon>Cyanobacteriota</taxon>
        <taxon>Cyanophyceae</taxon>
        <taxon>Leptolyngbyales</taxon>
        <taxon>Leptolyngbyaceae</taxon>
        <taxon>Stenomitos</taxon>
    </lineage>
</organism>
<dbReference type="PIRSF" id="PIRSF000126">
    <property type="entry name" value="11-beta-HSD1"/>
    <property type="match status" value="1"/>
</dbReference>
<dbReference type="Pfam" id="PF00106">
    <property type="entry name" value="adh_short"/>
    <property type="match status" value="1"/>
</dbReference>
<evidence type="ECO:0000256" key="2">
    <source>
        <dbReference type="ARBA" id="ARBA00023002"/>
    </source>
</evidence>
<dbReference type="Proteomes" id="UP001476950">
    <property type="component" value="Unassembled WGS sequence"/>
</dbReference>
<dbReference type="SMART" id="SM00822">
    <property type="entry name" value="PKS_KR"/>
    <property type="match status" value="1"/>
</dbReference>
<keyword evidence="2" id="KW-0560">Oxidoreductase</keyword>
<evidence type="ECO:0000313" key="5">
    <source>
        <dbReference type="EMBL" id="MEP1059749.1"/>
    </source>
</evidence>
<comment type="caution">
    <text evidence="5">The sequence shown here is derived from an EMBL/GenBank/DDBJ whole genome shotgun (WGS) entry which is preliminary data.</text>
</comment>
<evidence type="ECO:0000256" key="1">
    <source>
        <dbReference type="ARBA" id="ARBA00006484"/>
    </source>
</evidence>
<dbReference type="PRINTS" id="PR00080">
    <property type="entry name" value="SDRFAMILY"/>
</dbReference>
<evidence type="ECO:0000313" key="6">
    <source>
        <dbReference type="Proteomes" id="UP001476950"/>
    </source>
</evidence>
<dbReference type="Gene3D" id="3.40.50.720">
    <property type="entry name" value="NAD(P)-binding Rossmann-like Domain"/>
    <property type="match status" value="1"/>
</dbReference>